<keyword evidence="4 7" id="KW-0812">Transmembrane</keyword>
<dbReference type="GO" id="GO:0009486">
    <property type="term" value="F:cytochrome bo3 ubiquinol oxidase activity"/>
    <property type="evidence" value="ECO:0007669"/>
    <property type="project" value="TreeGrafter"/>
</dbReference>
<dbReference type="PANTHER" id="PTHR36835">
    <property type="entry name" value="CYTOCHROME BO(3) UBIQUINOL OXIDASE SUBUNIT 4"/>
    <property type="match status" value="1"/>
</dbReference>
<comment type="similarity">
    <text evidence="2">Belongs to the cytochrome c oxidase bacterial subunit 4 family.</text>
</comment>
<keyword evidence="6 7" id="KW-0472">Membrane</keyword>
<dbReference type="AlphaFoldDB" id="A0A2V5KNM1"/>
<dbReference type="GO" id="GO:0009319">
    <property type="term" value="C:cytochrome o ubiquinol oxidase complex"/>
    <property type="evidence" value="ECO:0007669"/>
    <property type="project" value="TreeGrafter"/>
</dbReference>
<evidence type="ECO:0000256" key="4">
    <source>
        <dbReference type="ARBA" id="ARBA00022692"/>
    </source>
</evidence>
<name>A0A2V5KNM1_9BACL</name>
<evidence type="ECO:0000256" key="1">
    <source>
        <dbReference type="ARBA" id="ARBA00004651"/>
    </source>
</evidence>
<keyword evidence="3" id="KW-1003">Cell membrane</keyword>
<proteinExistence type="inferred from homology"/>
<comment type="caution">
    <text evidence="8">The sequence shown here is derived from an EMBL/GenBank/DDBJ whole genome shotgun (WGS) entry which is preliminary data.</text>
</comment>
<dbReference type="InterPro" id="IPR050968">
    <property type="entry name" value="Cytochrome_c_oxidase_bac_sub4"/>
</dbReference>
<evidence type="ECO:0000256" key="7">
    <source>
        <dbReference type="SAM" id="Phobius"/>
    </source>
</evidence>
<evidence type="ECO:0000256" key="6">
    <source>
        <dbReference type="ARBA" id="ARBA00023136"/>
    </source>
</evidence>
<feature type="transmembrane region" description="Helical" evidence="7">
    <location>
        <begin position="83"/>
        <end position="105"/>
    </location>
</feature>
<dbReference type="GO" id="GO:0005886">
    <property type="term" value="C:plasma membrane"/>
    <property type="evidence" value="ECO:0007669"/>
    <property type="project" value="UniProtKB-SubCell"/>
</dbReference>
<evidence type="ECO:0000256" key="3">
    <source>
        <dbReference type="ARBA" id="ARBA00022475"/>
    </source>
</evidence>
<gene>
    <name evidence="8" type="ORF">DLM86_31400</name>
</gene>
<sequence>MAANHHSASEHTSKRPHVHEGPKNHYLSFLLSIVLTVLAFVVVYAEIGKTFTILFILLLGIIQAVFQLAFWMHMKDRGHTYAITGITFGFIIALTGVAAVVYWIWW</sequence>
<protein>
    <submittedName>
        <fullName evidence="8">Cytochrome C oxidase subunit IV</fullName>
    </submittedName>
</protein>
<dbReference type="GO" id="GO:0015990">
    <property type="term" value="P:electron transport coupled proton transport"/>
    <property type="evidence" value="ECO:0007669"/>
    <property type="project" value="TreeGrafter"/>
</dbReference>
<keyword evidence="9" id="KW-1185">Reference proteome</keyword>
<comment type="subcellular location">
    <subcellularLocation>
        <location evidence="1">Cell membrane</location>
        <topology evidence="1">Multi-pass membrane protein</topology>
    </subcellularLocation>
</comment>
<evidence type="ECO:0000256" key="5">
    <source>
        <dbReference type="ARBA" id="ARBA00022989"/>
    </source>
</evidence>
<organism evidence="8 9">
    <name type="scientific">Paenibacillus flagellatus</name>
    <dbReference type="NCBI Taxonomy" id="2211139"/>
    <lineage>
        <taxon>Bacteria</taxon>
        <taxon>Bacillati</taxon>
        <taxon>Bacillota</taxon>
        <taxon>Bacilli</taxon>
        <taxon>Bacillales</taxon>
        <taxon>Paenibacillaceae</taxon>
        <taxon>Paenibacillus</taxon>
    </lineage>
</organism>
<evidence type="ECO:0000256" key="2">
    <source>
        <dbReference type="ARBA" id="ARBA00008079"/>
    </source>
</evidence>
<feature type="transmembrane region" description="Helical" evidence="7">
    <location>
        <begin position="26"/>
        <end position="45"/>
    </location>
</feature>
<feature type="transmembrane region" description="Helical" evidence="7">
    <location>
        <begin position="51"/>
        <end position="71"/>
    </location>
</feature>
<dbReference type="Proteomes" id="UP000247476">
    <property type="component" value="Unassembled WGS sequence"/>
</dbReference>
<dbReference type="GO" id="GO:0015078">
    <property type="term" value="F:proton transmembrane transporter activity"/>
    <property type="evidence" value="ECO:0007669"/>
    <property type="project" value="TreeGrafter"/>
</dbReference>
<evidence type="ECO:0000313" key="8">
    <source>
        <dbReference type="EMBL" id="PYI49976.1"/>
    </source>
</evidence>
<keyword evidence="5 7" id="KW-1133">Transmembrane helix</keyword>
<dbReference type="PANTHER" id="PTHR36835:SF1">
    <property type="entry name" value="CYTOCHROME BO(3) UBIQUINOL OXIDASE SUBUNIT 4"/>
    <property type="match status" value="1"/>
</dbReference>
<dbReference type="Pfam" id="PF03626">
    <property type="entry name" value="COX4_pro"/>
    <property type="match status" value="1"/>
</dbReference>
<dbReference type="OrthoDB" id="2989516at2"/>
<reference evidence="8 9" key="1">
    <citation type="submission" date="2018-05" db="EMBL/GenBank/DDBJ databases">
        <title>Paenibacillus flagellatus sp. nov., isolated from selenium mineral soil.</title>
        <authorList>
            <person name="Dai X."/>
        </authorList>
    </citation>
    <scope>NUCLEOTIDE SEQUENCE [LARGE SCALE GENOMIC DNA]</scope>
    <source>
        <strain evidence="8 9">DXL2</strain>
    </source>
</reference>
<dbReference type="InterPro" id="IPR005171">
    <property type="entry name" value="Cyt_c_oxidase_su4_prok"/>
</dbReference>
<dbReference type="EMBL" id="QJVJ01000027">
    <property type="protein sequence ID" value="PYI49976.1"/>
    <property type="molecule type" value="Genomic_DNA"/>
</dbReference>
<dbReference type="GO" id="GO:0019646">
    <property type="term" value="P:aerobic electron transport chain"/>
    <property type="evidence" value="ECO:0007669"/>
    <property type="project" value="TreeGrafter"/>
</dbReference>
<accession>A0A2V5KNM1</accession>
<evidence type="ECO:0000313" key="9">
    <source>
        <dbReference type="Proteomes" id="UP000247476"/>
    </source>
</evidence>
<dbReference type="RefSeq" id="WP_110844163.1">
    <property type="nucleotide sequence ID" value="NZ_QJVJ01000027.1"/>
</dbReference>